<evidence type="ECO:0000259" key="3">
    <source>
        <dbReference type="Pfam" id="PF15902"/>
    </source>
</evidence>
<dbReference type="Pfam" id="PF02012">
    <property type="entry name" value="BNR"/>
    <property type="match status" value="1"/>
</dbReference>
<dbReference type="InterPro" id="IPR050310">
    <property type="entry name" value="VPS10-sortilin"/>
</dbReference>
<dbReference type="NCBIfam" id="TIGR04183">
    <property type="entry name" value="Por_Secre_tail"/>
    <property type="match status" value="1"/>
</dbReference>
<organism evidence="5 6">
    <name type="scientific">Aequorivita viscosa</name>
    <dbReference type="NCBI Taxonomy" id="797419"/>
    <lineage>
        <taxon>Bacteria</taxon>
        <taxon>Pseudomonadati</taxon>
        <taxon>Bacteroidota</taxon>
        <taxon>Flavobacteriia</taxon>
        <taxon>Flavobacteriales</taxon>
        <taxon>Flavobacteriaceae</taxon>
        <taxon>Aequorivita</taxon>
    </lineage>
</organism>
<evidence type="ECO:0000256" key="1">
    <source>
        <dbReference type="ARBA" id="ARBA00022729"/>
    </source>
</evidence>
<accession>A0A1M6FWP3</accession>
<dbReference type="EMBL" id="FQYV01000008">
    <property type="protein sequence ID" value="SHJ02107.1"/>
    <property type="molecule type" value="Genomic_DNA"/>
</dbReference>
<evidence type="ECO:0000313" key="6">
    <source>
        <dbReference type="Proteomes" id="UP000184172"/>
    </source>
</evidence>
<dbReference type="PROSITE" id="PS51257">
    <property type="entry name" value="PROKAR_LIPOPROTEIN"/>
    <property type="match status" value="1"/>
</dbReference>
<dbReference type="Pfam" id="PF18962">
    <property type="entry name" value="Por_Secre_tail"/>
    <property type="match status" value="1"/>
</dbReference>
<name>A0A1M6FWP3_9FLAO</name>
<evidence type="ECO:0000259" key="4">
    <source>
        <dbReference type="Pfam" id="PF18962"/>
    </source>
</evidence>
<dbReference type="SUPFAM" id="SSF110296">
    <property type="entry name" value="Oligoxyloglucan reducing end-specific cellobiohydrolase"/>
    <property type="match status" value="2"/>
</dbReference>
<feature type="domain" description="Secretion system C-terminal sorting" evidence="4">
    <location>
        <begin position="701"/>
        <end position="763"/>
    </location>
</feature>
<dbReference type="Gene3D" id="2.130.10.10">
    <property type="entry name" value="YVTN repeat-like/Quinoprotein amine dehydrogenase"/>
    <property type="match status" value="3"/>
</dbReference>
<reference evidence="6" key="1">
    <citation type="submission" date="2016-11" db="EMBL/GenBank/DDBJ databases">
        <authorList>
            <person name="Varghese N."/>
            <person name="Submissions S."/>
        </authorList>
    </citation>
    <scope>NUCLEOTIDE SEQUENCE [LARGE SCALE GENOMIC DNA]</scope>
    <source>
        <strain evidence="6">DSM 26349</strain>
    </source>
</reference>
<dbReference type="InterPro" id="IPR015943">
    <property type="entry name" value="WD40/YVTN_repeat-like_dom_sf"/>
</dbReference>
<dbReference type="InterPro" id="IPR026444">
    <property type="entry name" value="Secre_tail"/>
</dbReference>
<dbReference type="RefSeq" id="WP_073217018.1">
    <property type="nucleotide sequence ID" value="NZ_FNNS01000009.1"/>
</dbReference>
<dbReference type="AlphaFoldDB" id="A0A1M6FWP3"/>
<dbReference type="CDD" id="cd15482">
    <property type="entry name" value="Sialidase_non-viral"/>
    <property type="match status" value="1"/>
</dbReference>
<dbReference type="InterPro" id="IPR002860">
    <property type="entry name" value="BNR_rpt"/>
</dbReference>
<keyword evidence="6" id="KW-1185">Reference proteome</keyword>
<evidence type="ECO:0000256" key="2">
    <source>
        <dbReference type="ARBA" id="ARBA00022737"/>
    </source>
</evidence>
<evidence type="ECO:0000313" key="5">
    <source>
        <dbReference type="EMBL" id="SHJ02107.1"/>
    </source>
</evidence>
<proteinExistence type="predicted"/>
<gene>
    <name evidence="5" type="ORF">SAMN04487908_10874</name>
</gene>
<dbReference type="InterPro" id="IPR031778">
    <property type="entry name" value="Sortilin_N"/>
</dbReference>
<dbReference type="PANTHER" id="PTHR12106">
    <property type="entry name" value="SORTILIN RELATED"/>
    <property type="match status" value="1"/>
</dbReference>
<keyword evidence="1" id="KW-0732">Signal</keyword>
<dbReference type="STRING" id="797419.SAMN05216556_10941"/>
<feature type="domain" description="Sortilin N-terminal" evidence="3">
    <location>
        <begin position="212"/>
        <end position="377"/>
    </location>
</feature>
<dbReference type="Proteomes" id="UP000184172">
    <property type="component" value="Unassembled WGS sequence"/>
</dbReference>
<dbReference type="PANTHER" id="PTHR12106:SF27">
    <property type="entry name" value="SORTILIN-RELATED RECEPTOR"/>
    <property type="match status" value="1"/>
</dbReference>
<dbReference type="Pfam" id="PF15902">
    <property type="entry name" value="Sortilin-Vps10"/>
    <property type="match status" value="1"/>
</dbReference>
<keyword evidence="2" id="KW-0677">Repeat</keyword>
<dbReference type="OrthoDB" id="9757947at2"/>
<protein>
    <submittedName>
        <fullName evidence="5">Por secretion system C-terminal sorting domain-containing protein</fullName>
    </submittedName>
</protein>
<sequence>MKNQITRFLFFLLIFFACSPFYGQLEFVGSAEYGRIFNITYDPQVENKLYATSLNNHILVSEDNGENWNVLFSMTFGEVMEFQNLKMTNNNTALSFIKYNQDSPDNTILIFDLDTETIINEIEIPAISNVNTIQSYSIYPQDSNIILMNAVLDFGTSENTYYTTDGGQNWEMVYSKSDFDEVSLNNIAINPENPEHLILTRGFGPNGVEGGMLISTDAGQTWEVKLEGIVLNPVSFNPFNTDEIYAGTGISFGSTPENIYRSINGGDSWETIPLMWTAGNLDNINYIAFNPNNEGHIIVLEENEIVISTDNGVSWTNYVYDMDDVHTYYSGWNLSFNPFNEDEVFINSDYFPLKSEDGGATTLWKKNNYFRSTGTLGMFSGITEHLYYGVQYGYVHRNLSTEVEENFNIMPLTAYSQGGAPPLFVDNTMEGRVFIFSSGWFGADLKVSVDHGQTQYQIHNSYMNYVDALVANPFNSNEVWYAMSNNMGDVEFWKADVTDLNAITSTPITTPETGTINGIYFDEAVSGKVIITIGTNVYKSEDNGATWILSSRGLEELVPDFDLILDLSANPLNTDQLTISTNKGIFTSMDGGDNWIKIYENLVYKTYHSSVTEGHIVGIVLNSAISDFTIVYSSDAGENWEEINNDELLKTAATDALVKFQEDSAEVYIGSIDLGLMLYTIDLQGLGSEGITRHSSLIKAYPNPTNDILYLKSDKNSMNLSLYSLTGQLVFTESISSNVAQIDLSFLSDGIYLLKVENEAGVETLQVVKQ</sequence>